<dbReference type="AlphaFoldDB" id="X0TCA3"/>
<gene>
    <name evidence="1" type="ORF">S01H1_31498</name>
</gene>
<dbReference type="Gene3D" id="1.25.10.90">
    <property type="match status" value="1"/>
</dbReference>
<reference evidence="1" key="1">
    <citation type="journal article" date="2014" name="Front. Microbiol.">
        <title>High frequency of phylogenetically diverse reductive dehalogenase-homologous genes in deep subseafloor sedimentary metagenomes.</title>
        <authorList>
            <person name="Kawai M."/>
            <person name="Futagami T."/>
            <person name="Toyoda A."/>
            <person name="Takaki Y."/>
            <person name="Nishi S."/>
            <person name="Hori S."/>
            <person name="Arai W."/>
            <person name="Tsubouchi T."/>
            <person name="Morono Y."/>
            <person name="Uchiyama I."/>
            <person name="Ito T."/>
            <person name="Fujiyama A."/>
            <person name="Inagaki F."/>
            <person name="Takami H."/>
        </authorList>
    </citation>
    <scope>NUCLEOTIDE SEQUENCE</scope>
    <source>
        <strain evidence="1">Expedition CK06-06</strain>
    </source>
</reference>
<name>X0TCA3_9ZZZZ</name>
<dbReference type="SUPFAM" id="SSF48371">
    <property type="entry name" value="ARM repeat"/>
    <property type="match status" value="1"/>
</dbReference>
<dbReference type="PANTHER" id="PTHR34070:SF1">
    <property type="entry name" value="DNA ALKYLATION REPAIR PROTEIN"/>
    <property type="match status" value="1"/>
</dbReference>
<dbReference type="EMBL" id="BARS01019431">
    <property type="protein sequence ID" value="GAF90844.1"/>
    <property type="molecule type" value="Genomic_DNA"/>
</dbReference>
<dbReference type="PANTHER" id="PTHR34070">
    <property type="entry name" value="ARMADILLO-TYPE FOLD"/>
    <property type="match status" value="1"/>
</dbReference>
<organism evidence="1">
    <name type="scientific">marine sediment metagenome</name>
    <dbReference type="NCBI Taxonomy" id="412755"/>
    <lineage>
        <taxon>unclassified sequences</taxon>
        <taxon>metagenomes</taxon>
        <taxon>ecological metagenomes</taxon>
    </lineage>
</organism>
<accession>X0TCA3</accession>
<sequence length="135" mass="15323">QLCAALLGEALAKDPGYMDVIEDWVEDESLWVRRASLVATVYLRRAKCSEQGALDLDRRTLAICDALLNDQEKYIRKAVDWSVREVVKRHYDLGRKWLFAQADSELTRSARSTLKLAAKKLTEHDQAIFLNSLGG</sequence>
<dbReference type="Pfam" id="PF08713">
    <property type="entry name" value="DNA_alkylation"/>
    <property type="match status" value="1"/>
</dbReference>
<protein>
    <recommendedName>
        <fullName evidence="2">DNA alkylation repair enzyme</fullName>
    </recommendedName>
</protein>
<feature type="non-terminal residue" evidence="1">
    <location>
        <position position="1"/>
    </location>
</feature>
<comment type="caution">
    <text evidence="1">The sequence shown here is derived from an EMBL/GenBank/DDBJ whole genome shotgun (WGS) entry which is preliminary data.</text>
</comment>
<proteinExistence type="predicted"/>
<dbReference type="InterPro" id="IPR016024">
    <property type="entry name" value="ARM-type_fold"/>
</dbReference>
<dbReference type="InterPro" id="IPR014825">
    <property type="entry name" value="DNA_alkylation"/>
</dbReference>
<evidence type="ECO:0008006" key="2">
    <source>
        <dbReference type="Google" id="ProtNLM"/>
    </source>
</evidence>
<evidence type="ECO:0000313" key="1">
    <source>
        <dbReference type="EMBL" id="GAF90844.1"/>
    </source>
</evidence>